<keyword evidence="3" id="KW-1185">Reference proteome</keyword>
<proteinExistence type="predicted"/>
<gene>
    <name evidence="2" type="ORF">BN946_scf185037.g22</name>
</gene>
<protein>
    <submittedName>
        <fullName evidence="2">Uncharacterized protein</fullName>
    </submittedName>
</protein>
<evidence type="ECO:0000313" key="3">
    <source>
        <dbReference type="Proteomes" id="UP000029665"/>
    </source>
</evidence>
<dbReference type="EMBL" id="CCBP010000346">
    <property type="protein sequence ID" value="CDO76199.1"/>
    <property type="molecule type" value="Genomic_DNA"/>
</dbReference>
<dbReference type="Proteomes" id="UP000029665">
    <property type="component" value="Unassembled WGS sequence"/>
</dbReference>
<dbReference type="AlphaFoldDB" id="A0A060SVF4"/>
<accession>A0A060SVF4</accession>
<comment type="caution">
    <text evidence="2">The sequence shown here is derived from an EMBL/GenBank/DDBJ whole genome shotgun (WGS) entry which is preliminary data.</text>
</comment>
<name>A0A060SVF4_PYCCI</name>
<sequence length="318" mass="34070">MSASSFDDLFPERDQEESLGENCLGAETQPIDSQFAHPKYLLHAHDIAMGPERTTGTQARDLIDALVAHAALAARIAHELALDDGHIAAAGFTRVRKDLSPSWLSVQDSIDRALCAHSTSQNSVSTSSCSPLNSGSTNLTAAVTYSGLDLGSLSDLLKDTLAKDLTPKLLPPLASMLKTTLPDALLDDLEHALLLRLLKSLQEPLLQTLRPLVDANTVHQTAPGQYRNVQPILATAAPLGPSYDPQILRQGTHRADSPLMRPSGFKPPQPLHGETSPVHGGQIMHQRASSGGTSSRKLKRVTYGAGEEAISKRPRATE</sequence>
<feature type="compositionally biased region" description="Basic and acidic residues" evidence="1">
    <location>
        <begin position="309"/>
        <end position="318"/>
    </location>
</feature>
<dbReference type="HOGENOM" id="CLU_912587_0_0_1"/>
<feature type="region of interest" description="Disordered" evidence="1">
    <location>
        <begin position="254"/>
        <end position="318"/>
    </location>
</feature>
<evidence type="ECO:0000313" key="2">
    <source>
        <dbReference type="EMBL" id="CDO76199.1"/>
    </source>
</evidence>
<feature type="region of interest" description="Disordered" evidence="1">
    <location>
        <begin position="1"/>
        <end position="20"/>
    </location>
</feature>
<reference evidence="2" key="1">
    <citation type="submission" date="2014-01" db="EMBL/GenBank/DDBJ databases">
        <title>The genome of the white-rot fungus Pycnoporus cinnabarinus: a basidiomycete model with a versatile arsenal for lignocellulosic biomass breakdown.</title>
        <authorList>
            <person name="Levasseur A."/>
            <person name="Lomascolo A."/>
            <person name="Ruiz-Duenas F.J."/>
            <person name="Uzan E."/>
            <person name="Piumi F."/>
            <person name="Kues U."/>
            <person name="Ram A.F.J."/>
            <person name="Murat C."/>
            <person name="Haon M."/>
            <person name="Benoit I."/>
            <person name="Arfi Y."/>
            <person name="Chevret D."/>
            <person name="Drula E."/>
            <person name="Kwon M.J."/>
            <person name="Gouret P."/>
            <person name="Lesage-Meessen L."/>
            <person name="Lombard V."/>
            <person name="Mariette J."/>
            <person name="Noirot C."/>
            <person name="Park J."/>
            <person name="Patyshakuliyeva A."/>
            <person name="Wieneger R.A.B."/>
            <person name="Wosten H.A.B."/>
            <person name="Martin F."/>
            <person name="Coutinho P.M."/>
            <person name="de Vries R."/>
            <person name="Martinez A.T."/>
            <person name="Klopp C."/>
            <person name="Pontarotti P."/>
            <person name="Henrissat B."/>
            <person name="Record E."/>
        </authorList>
    </citation>
    <scope>NUCLEOTIDE SEQUENCE [LARGE SCALE GENOMIC DNA]</scope>
    <source>
        <strain evidence="2">BRFM137</strain>
    </source>
</reference>
<organism evidence="2 3">
    <name type="scientific">Pycnoporus cinnabarinus</name>
    <name type="common">Cinnabar-red polypore</name>
    <name type="synonym">Trametes cinnabarina</name>
    <dbReference type="NCBI Taxonomy" id="5643"/>
    <lineage>
        <taxon>Eukaryota</taxon>
        <taxon>Fungi</taxon>
        <taxon>Dikarya</taxon>
        <taxon>Basidiomycota</taxon>
        <taxon>Agaricomycotina</taxon>
        <taxon>Agaricomycetes</taxon>
        <taxon>Polyporales</taxon>
        <taxon>Polyporaceae</taxon>
        <taxon>Trametes</taxon>
    </lineage>
</organism>
<evidence type="ECO:0000256" key="1">
    <source>
        <dbReference type="SAM" id="MobiDB-lite"/>
    </source>
</evidence>